<name>A0AB33AJ53_9STRE</name>
<dbReference type="SUPFAM" id="SSF51905">
    <property type="entry name" value="FAD/NAD(P)-binding domain"/>
    <property type="match status" value="1"/>
</dbReference>
<dbReference type="InterPro" id="IPR036188">
    <property type="entry name" value="FAD/NAD-bd_sf"/>
</dbReference>
<keyword evidence="4" id="KW-0521">NADP</keyword>
<comment type="similarity">
    <text evidence="1 11">Belongs to the class-I pyridine nucleotide-disulfide oxidoreductase family.</text>
</comment>
<feature type="binding site" evidence="9">
    <location>
        <begin position="174"/>
        <end position="181"/>
    </location>
    <ligand>
        <name>NAD(+)</name>
        <dbReference type="ChEBI" id="CHEBI:57540"/>
    </ligand>
</feature>
<gene>
    <name evidence="14" type="ORF">KE3_0082</name>
    <name evidence="15" type="ORF">KE3_0092</name>
</gene>
<dbReference type="KEGG" id="slu:KE3_0082"/>
<dbReference type="AlphaFoldDB" id="A0AB33AJ53"/>
<evidence type="ECO:0000256" key="3">
    <source>
        <dbReference type="ARBA" id="ARBA00022827"/>
    </source>
</evidence>
<dbReference type="Pfam" id="PF02852">
    <property type="entry name" value="Pyr_redox_dim"/>
    <property type="match status" value="1"/>
</dbReference>
<dbReference type="EMBL" id="CP003025">
    <property type="protein sequence ID" value="AGS04673.1"/>
    <property type="molecule type" value="Genomic_DNA"/>
</dbReference>
<dbReference type="NCBIfam" id="NF005572">
    <property type="entry name" value="PRK07251.1"/>
    <property type="match status" value="1"/>
</dbReference>
<keyword evidence="3 9" id="KW-0274">FAD</keyword>
<evidence type="ECO:0000313" key="14">
    <source>
        <dbReference type="EMBL" id="AGS04673.1"/>
    </source>
</evidence>
<dbReference type="PANTHER" id="PTHR43014:SF4">
    <property type="entry name" value="PYRIDINE NUCLEOTIDE-DISULFIDE OXIDOREDUCTASE RCLA-RELATED"/>
    <property type="match status" value="1"/>
</dbReference>
<dbReference type="InterPro" id="IPR001100">
    <property type="entry name" value="Pyr_nuc-diS_OxRdtase"/>
</dbReference>
<comment type="cofactor">
    <cofactor evidence="9">
        <name>FAD</name>
        <dbReference type="ChEBI" id="CHEBI:57692"/>
    </cofactor>
    <text evidence="9">Binds 1 FAD per subunit.</text>
</comment>
<keyword evidence="6" id="KW-1015">Disulfide bond</keyword>
<evidence type="ECO:0000256" key="7">
    <source>
        <dbReference type="ARBA" id="ARBA00023284"/>
    </source>
</evidence>
<evidence type="ECO:0000256" key="6">
    <source>
        <dbReference type="ARBA" id="ARBA00023157"/>
    </source>
</evidence>
<dbReference type="GO" id="GO:0050660">
    <property type="term" value="F:flavin adenine dinucleotide binding"/>
    <property type="evidence" value="ECO:0007669"/>
    <property type="project" value="TreeGrafter"/>
</dbReference>
<evidence type="ECO:0000313" key="15">
    <source>
        <dbReference type="EMBL" id="AGS04683.1"/>
    </source>
</evidence>
<dbReference type="InterPro" id="IPR023753">
    <property type="entry name" value="FAD/NAD-binding_dom"/>
</dbReference>
<dbReference type="PRINTS" id="PR00411">
    <property type="entry name" value="PNDRDTASEI"/>
</dbReference>
<feature type="binding site" evidence="9">
    <location>
        <position position="302"/>
    </location>
    <ligand>
        <name>FAD</name>
        <dbReference type="ChEBI" id="CHEBI:57692"/>
    </ligand>
</feature>
<keyword evidence="2 11" id="KW-0285">Flavoprotein</keyword>
<feature type="binding site" evidence="9">
    <location>
        <position position="261"/>
    </location>
    <ligand>
        <name>NAD(+)</name>
        <dbReference type="ChEBI" id="CHEBI:57540"/>
    </ligand>
</feature>
<feature type="domain" description="Pyridine nucleotide-disulphide oxidoreductase dimerisation" evidence="12">
    <location>
        <begin position="338"/>
        <end position="444"/>
    </location>
</feature>
<evidence type="ECO:0000259" key="12">
    <source>
        <dbReference type="Pfam" id="PF02852"/>
    </source>
</evidence>
<feature type="binding site" evidence="9">
    <location>
        <position position="197"/>
    </location>
    <ligand>
        <name>NAD(+)</name>
        <dbReference type="ChEBI" id="CHEBI:57540"/>
    </ligand>
</feature>
<evidence type="ECO:0000256" key="11">
    <source>
        <dbReference type="RuleBase" id="RU003691"/>
    </source>
</evidence>
<keyword evidence="5 11" id="KW-0560">Oxidoreductase</keyword>
<dbReference type="KEGG" id="slu:KE3_0092"/>
<dbReference type="Pfam" id="PF07992">
    <property type="entry name" value="Pyr_redox_2"/>
    <property type="match status" value="1"/>
</dbReference>
<accession>A0AB33AJ53</accession>
<dbReference type="GO" id="GO:0003955">
    <property type="term" value="F:NAD(P)H dehydrogenase (quinone) activity"/>
    <property type="evidence" value="ECO:0007669"/>
    <property type="project" value="TreeGrafter"/>
</dbReference>
<dbReference type="PIRSF" id="PIRSF000350">
    <property type="entry name" value="Mercury_reductase_MerA"/>
    <property type="match status" value="1"/>
</dbReference>
<dbReference type="FunFam" id="3.30.390.30:FF:000001">
    <property type="entry name" value="Dihydrolipoyl dehydrogenase"/>
    <property type="match status" value="1"/>
</dbReference>
<dbReference type="Gene3D" id="3.50.50.60">
    <property type="entry name" value="FAD/NAD(P)-binding domain"/>
    <property type="match status" value="2"/>
</dbReference>
<evidence type="ECO:0000256" key="9">
    <source>
        <dbReference type="PIRSR" id="PIRSR000350-3"/>
    </source>
</evidence>
<evidence type="ECO:0000256" key="8">
    <source>
        <dbReference type="PIRSR" id="PIRSR000350-2"/>
    </source>
</evidence>
<dbReference type="SUPFAM" id="SSF55424">
    <property type="entry name" value="FAD/NAD-linked reductases, dimerisation (C-terminal) domain"/>
    <property type="match status" value="1"/>
</dbReference>
<keyword evidence="7 11" id="KW-0676">Redox-active center</keyword>
<evidence type="ECO:0000256" key="4">
    <source>
        <dbReference type="ARBA" id="ARBA00022857"/>
    </source>
</evidence>
<sequence>MMRCFYGRIKMKTYDLLVIGFGKAGKTLAAKMSSLGKKVALVEESSSMYGGTCINIGCIPTKTLIHAAENHLTFEQAMAEKEVVTHRLNQKNKANVVNAGVDLYDAKASFVSNKVIKIVAGEDSEQITADTIVINTGAISNRLPIPGLKESKNVFDSTGIQKLETLPQRLGIIGGGNIGLEFASLYANLGSKVTVFETANRILPREEDIVAQLAKEYMEEDGISFVLNAQINALENDEDDNVILSNHGQKMSFDAVLYATGRKPNITDLGLENTDIVVTDRGAIEVDDYCETSVPNVYAVGDVNGGLQFTYVSLDDYRIVFNKLTGQSDYNASQRNNIPTTLFIKPALARVGLTEKEAAEANLPYKANELMVSAMPRAHVNGNLRGIYKVIVNEKTQDILGATLFGEGAQENINLIKLAMDNHIPYTYIKNQIFTHPTMAENLNDVFNF</sequence>
<organism evidence="14 16">
    <name type="scientific">Streptococcus lutetiensis 033</name>
    <dbReference type="NCBI Taxonomy" id="1076934"/>
    <lineage>
        <taxon>Bacteria</taxon>
        <taxon>Bacillati</taxon>
        <taxon>Bacillota</taxon>
        <taxon>Bacilli</taxon>
        <taxon>Lactobacillales</taxon>
        <taxon>Streptococcaceae</taxon>
        <taxon>Streptococcus</taxon>
    </lineage>
</organism>
<dbReference type="PROSITE" id="PS00076">
    <property type="entry name" value="PYRIDINE_REDOX_1"/>
    <property type="match status" value="1"/>
</dbReference>
<feature type="active site" description="Proton acceptor" evidence="8">
    <location>
        <position position="436"/>
    </location>
</feature>
<feature type="disulfide bond" description="Redox-active" evidence="10">
    <location>
        <begin position="53"/>
        <end position="58"/>
    </location>
</feature>
<keyword evidence="16" id="KW-1185">Reference proteome</keyword>
<evidence type="ECO:0000256" key="1">
    <source>
        <dbReference type="ARBA" id="ARBA00007532"/>
    </source>
</evidence>
<dbReference type="EMBL" id="CP003025">
    <property type="protein sequence ID" value="AGS04683.1"/>
    <property type="molecule type" value="Genomic_DNA"/>
</dbReference>
<reference evidence="14 16" key="1">
    <citation type="journal article" date="2013" name="BMC Microbiol.">
        <title>Dynamics of fecal microbial communities in children with diarrhea of unknown etiology and genomic analysis of associated Streptococcus lutetiensis.</title>
        <authorList>
            <person name="Jin D."/>
            <person name="Chen C."/>
            <person name="Li L."/>
            <person name="Lu S."/>
            <person name="Li Z."/>
            <person name="Zhou Z."/>
            <person name="Jing H."/>
            <person name="Xu Y."/>
            <person name="Du P."/>
            <person name="Wang H."/>
            <person name="Xiong Y."/>
            <person name="Zheng H."/>
            <person name="Bai X."/>
            <person name="Sun H."/>
            <person name="Wang L."/>
            <person name="Ye C."/>
            <person name="Gottschalk M."/>
            <person name="Xu J."/>
        </authorList>
    </citation>
    <scope>NUCLEOTIDE SEQUENCE [LARGE SCALE GENOMIC DNA]</scope>
    <source>
        <strain evidence="14 16">033</strain>
    </source>
</reference>
<dbReference type="InterPro" id="IPR016156">
    <property type="entry name" value="FAD/NAD-linked_Rdtase_dimer_sf"/>
</dbReference>
<dbReference type="Proteomes" id="UP000015268">
    <property type="component" value="Chromosome"/>
</dbReference>
<dbReference type="PRINTS" id="PR00368">
    <property type="entry name" value="FADPNR"/>
</dbReference>
<feature type="binding site" evidence="9">
    <location>
        <position position="62"/>
    </location>
    <ligand>
        <name>FAD</name>
        <dbReference type="ChEBI" id="CHEBI:57692"/>
    </ligand>
</feature>
<evidence type="ECO:0000259" key="13">
    <source>
        <dbReference type="Pfam" id="PF07992"/>
    </source>
</evidence>
<evidence type="ECO:0000256" key="5">
    <source>
        <dbReference type="ARBA" id="ARBA00023002"/>
    </source>
</evidence>
<dbReference type="GO" id="GO:0016668">
    <property type="term" value="F:oxidoreductase activity, acting on a sulfur group of donors, NAD(P) as acceptor"/>
    <property type="evidence" value="ECO:0007669"/>
    <property type="project" value="InterPro"/>
</dbReference>
<evidence type="ECO:0000256" key="10">
    <source>
        <dbReference type="PIRSR" id="PIRSR000350-4"/>
    </source>
</evidence>
<keyword evidence="9" id="KW-0520">NAD</keyword>
<feature type="domain" description="FAD/NAD(P)-binding" evidence="13">
    <location>
        <begin position="14"/>
        <end position="313"/>
    </location>
</feature>
<dbReference type="InterPro" id="IPR012999">
    <property type="entry name" value="Pyr_OxRdtase_I_AS"/>
</dbReference>
<evidence type="ECO:0000313" key="16">
    <source>
        <dbReference type="Proteomes" id="UP000015268"/>
    </source>
</evidence>
<protein>
    <submittedName>
        <fullName evidence="14">Pyridine nucleotide-disulfide oxidoreductase YkgC</fullName>
    </submittedName>
</protein>
<proteinExistence type="inferred from homology"/>
<dbReference type="PANTHER" id="PTHR43014">
    <property type="entry name" value="MERCURIC REDUCTASE"/>
    <property type="match status" value="1"/>
</dbReference>
<evidence type="ECO:0000256" key="2">
    <source>
        <dbReference type="ARBA" id="ARBA00022630"/>
    </source>
</evidence>
<dbReference type="InterPro" id="IPR004099">
    <property type="entry name" value="Pyr_nucl-diS_OxRdtase_dimer"/>
</dbReference>
<keyword evidence="9" id="KW-0547">Nucleotide-binding</keyword>
<dbReference type="Gene3D" id="3.30.390.30">
    <property type="match status" value="1"/>
</dbReference>